<dbReference type="Proteomes" id="UP000507470">
    <property type="component" value="Unassembled WGS sequence"/>
</dbReference>
<evidence type="ECO:0000256" key="1">
    <source>
        <dbReference type="ARBA" id="ARBA00022723"/>
    </source>
</evidence>
<gene>
    <name evidence="6" type="ORF">MCOR_5310</name>
</gene>
<keyword evidence="2 6" id="KW-0378">Hydrolase</keyword>
<organism evidence="6 7">
    <name type="scientific">Mytilus coruscus</name>
    <name type="common">Sea mussel</name>
    <dbReference type="NCBI Taxonomy" id="42192"/>
    <lineage>
        <taxon>Eukaryota</taxon>
        <taxon>Metazoa</taxon>
        <taxon>Spiralia</taxon>
        <taxon>Lophotrochozoa</taxon>
        <taxon>Mollusca</taxon>
        <taxon>Bivalvia</taxon>
        <taxon>Autobranchia</taxon>
        <taxon>Pteriomorphia</taxon>
        <taxon>Mytilida</taxon>
        <taxon>Mytiloidea</taxon>
        <taxon>Mytilidae</taxon>
        <taxon>Mytilinae</taxon>
        <taxon>Mytilus</taxon>
    </lineage>
</organism>
<feature type="binding site" evidence="3">
    <location>
        <position position="96"/>
    </location>
    <ligand>
        <name>Zn(2+)</name>
        <dbReference type="ChEBI" id="CHEBI:29105"/>
        <label>1</label>
    </ligand>
</feature>
<feature type="region of interest" description="Disordered" evidence="4">
    <location>
        <begin position="191"/>
        <end position="228"/>
    </location>
</feature>
<dbReference type="EC" id="3.1.4.35" evidence="6"/>
<evidence type="ECO:0000256" key="4">
    <source>
        <dbReference type="SAM" id="MobiDB-lite"/>
    </source>
</evidence>
<dbReference type="SUPFAM" id="SSF109604">
    <property type="entry name" value="HD-domain/PDEase-like"/>
    <property type="match status" value="1"/>
</dbReference>
<dbReference type="InterPro" id="IPR002073">
    <property type="entry name" value="PDEase_catalytic_dom"/>
</dbReference>
<evidence type="ECO:0000313" key="6">
    <source>
        <dbReference type="EMBL" id="CAC5364171.1"/>
    </source>
</evidence>
<dbReference type="OrthoDB" id="295473at2759"/>
<dbReference type="InterPro" id="IPR036971">
    <property type="entry name" value="PDEase_catalytic_dom_sf"/>
</dbReference>
<feature type="domain" description="PDEase" evidence="5">
    <location>
        <begin position="1"/>
        <end position="192"/>
    </location>
</feature>
<dbReference type="Pfam" id="PF00233">
    <property type="entry name" value="PDEase_I"/>
    <property type="match status" value="1"/>
</dbReference>
<dbReference type="GO" id="GO:0047555">
    <property type="term" value="F:3',5'-cyclic-GMP phosphodiesterase activity"/>
    <property type="evidence" value="ECO:0007669"/>
    <property type="project" value="UniProtKB-EC"/>
</dbReference>
<dbReference type="AlphaFoldDB" id="A0A6J8AA99"/>
<dbReference type="EMBL" id="CACVKT020000947">
    <property type="protein sequence ID" value="CAC5364171.1"/>
    <property type="molecule type" value="Genomic_DNA"/>
</dbReference>
<dbReference type="PANTHER" id="PTHR11347">
    <property type="entry name" value="CYCLIC NUCLEOTIDE PHOSPHODIESTERASE"/>
    <property type="match status" value="1"/>
</dbReference>
<reference evidence="6 7" key="1">
    <citation type="submission" date="2020-06" db="EMBL/GenBank/DDBJ databases">
        <authorList>
            <person name="Li R."/>
            <person name="Bekaert M."/>
        </authorList>
    </citation>
    <scope>NUCLEOTIDE SEQUENCE [LARGE SCALE GENOMIC DNA]</scope>
    <source>
        <strain evidence="7">wild</strain>
    </source>
</reference>
<dbReference type="PROSITE" id="PS51845">
    <property type="entry name" value="PDEASE_I_2"/>
    <property type="match status" value="1"/>
</dbReference>
<dbReference type="InterPro" id="IPR023088">
    <property type="entry name" value="PDEase"/>
</dbReference>
<evidence type="ECO:0000259" key="5">
    <source>
        <dbReference type="PROSITE" id="PS51845"/>
    </source>
</evidence>
<proteinExistence type="predicted"/>
<keyword evidence="7" id="KW-1185">Reference proteome</keyword>
<dbReference type="Gene3D" id="1.10.1300.10">
    <property type="entry name" value="3'5'-cyclic nucleotide phosphodiesterase, catalytic domain"/>
    <property type="match status" value="1"/>
</dbReference>
<keyword evidence="1 3" id="KW-0479">Metal-binding</keyword>
<dbReference type="GO" id="GO:0046872">
    <property type="term" value="F:metal ion binding"/>
    <property type="evidence" value="ECO:0007669"/>
    <property type="project" value="UniProtKB-KW"/>
</dbReference>
<evidence type="ECO:0000313" key="7">
    <source>
        <dbReference type="Proteomes" id="UP000507470"/>
    </source>
</evidence>
<name>A0A6J8AA99_MYTCO</name>
<protein>
    <submittedName>
        <fullName evidence="6">PDE11</fullName>
        <ecNumber evidence="6">3.1.4.17</ecNumber>
        <ecNumber evidence="6">3.1.4.35</ecNumber>
    </submittedName>
</protein>
<dbReference type="GO" id="GO:0007165">
    <property type="term" value="P:signal transduction"/>
    <property type="evidence" value="ECO:0007669"/>
    <property type="project" value="InterPro"/>
</dbReference>
<dbReference type="EC" id="3.1.4.17" evidence="6"/>
<evidence type="ECO:0000256" key="3">
    <source>
        <dbReference type="PIRSR" id="PIRSR623088-3"/>
    </source>
</evidence>
<evidence type="ECO:0000256" key="2">
    <source>
        <dbReference type="ARBA" id="ARBA00022801"/>
    </source>
</evidence>
<sequence length="228" mass="26246">MSPLAELYSTSTLEHHHFDQCIMILSTKGNDILSSLKPDEYERVIQLLESAILATDLALYFKFRGEFFHLVEDKQADWSKESDRGLLRSMMMTASDVSAITKPWEVQRKVAELIANEFFEQGDLEKIQLKITPMDMMNREKKEELPRMQVGFIDAICMPVYQAIAKVSPKLSPLLDGCAKNRDNWLQEAQSKHVQDQCGRENESKDLCESEIKDRKRSNGHDEKMDVS</sequence>
<dbReference type="PRINTS" id="PR00387">
    <property type="entry name" value="PDIESTERASE1"/>
</dbReference>
<accession>A0A6J8AA99</accession>